<evidence type="ECO:0000256" key="2">
    <source>
        <dbReference type="ARBA" id="ARBA00022630"/>
    </source>
</evidence>
<dbReference type="GO" id="GO:0010181">
    <property type="term" value="F:FMN binding"/>
    <property type="evidence" value="ECO:0007669"/>
    <property type="project" value="InterPro"/>
</dbReference>
<keyword evidence="4" id="KW-0521">NADP</keyword>
<organism evidence="8 9">
    <name type="scientific">Bifidobacterium platyrrhinorum</name>
    <dbReference type="NCBI Taxonomy" id="2661628"/>
    <lineage>
        <taxon>Bacteria</taxon>
        <taxon>Bacillati</taxon>
        <taxon>Actinomycetota</taxon>
        <taxon>Actinomycetes</taxon>
        <taxon>Bifidobacteriales</taxon>
        <taxon>Bifidobacteriaceae</taxon>
        <taxon>Bifidobacterium</taxon>
    </lineage>
</organism>
<dbReference type="PANTHER" id="PTHR43303">
    <property type="entry name" value="NADPH DEHYDROGENASE C23G7.10C-RELATED"/>
    <property type="match status" value="1"/>
</dbReference>
<feature type="domain" description="NADH:flavin oxidoreductase/NADH oxidase N-terminal" evidence="7">
    <location>
        <begin position="92"/>
        <end position="430"/>
    </location>
</feature>
<accession>A0A6L9SVJ5</accession>
<name>A0A6L9SVJ5_9BIFI</name>
<dbReference type="GO" id="GO:0050661">
    <property type="term" value="F:NADP binding"/>
    <property type="evidence" value="ECO:0007669"/>
    <property type="project" value="InterPro"/>
</dbReference>
<dbReference type="Gene3D" id="3.20.20.70">
    <property type="entry name" value="Aldolase class I"/>
    <property type="match status" value="1"/>
</dbReference>
<reference evidence="8 9" key="1">
    <citation type="submission" date="2019-10" db="EMBL/GenBank/DDBJ databases">
        <title>Bifidobacterium from non-human primates.</title>
        <authorList>
            <person name="Modesto M."/>
        </authorList>
    </citation>
    <scope>NUCLEOTIDE SEQUENCE [LARGE SCALE GENOMIC DNA]</scope>
    <source>
        <strain evidence="8 9">SMA15</strain>
    </source>
</reference>
<evidence type="ECO:0000313" key="9">
    <source>
        <dbReference type="Proteomes" id="UP000483293"/>
    </source>
</evidence>
<dbReference type="EMBL" id="WHZV01000003">
    <property type="protein sequence ID" value="NEG55171.1"/>
    <property type="molecule type" value="Genomic_DNA"/>
</dbReference>
<dbReference type="InterPro" id="IPR013785">
    <property type="entry name" value="Aldolase_TIM"/>
</dbReference>
<dbReference type="GO" id="GO:0003959">
    <property type="term" value="F:NADPH dehydrogenase activity"/>
    <property type="evidence" value="ECO:0007669"/>
    <property type="project" value="InterPro"/>
</dbReference>
<evidence type="ECO:0000256" key="5">
    <source>
        <dbReference type="ARBA" id="ARBA00023002"/>
    </source>
</evidence>
<keyword evidence="3" id="KW-0288">FMN</keyword>
<evidence type="ECO:0000256" key="1">
    <source>
        <dbReference type="ARBA" id="ARBA00001917"/>
    </source>
</evidence>
<sequence length="448" mass="47257">MSDERAASAADDAAGIEAPHDFDFRGLDVPNLVGSAAAAGKAAKQPKPAKPAKTKTAKAKDGKGKASKKGKGGATAAGAGTTFPSGGHGPMLFRPMTLRGLTIRNRIWMPPMDTYSAFAQDGRPTPFHYQHYVSRAMGGFGMIIAEATAVAPEGRISPNDVGLWADWQIDSWRWIVEGIKEAGAVAAIQLNHAGRKGSTGSFAVGHEHETVPGEEGGWQTVAPSAIPFGDYDTPRALSVDEIHGLVGAFAAAAGRAVAAGFQAIEIHAAHGYLISQFLDPLSNEREDEYGNGFEGRIRFLLEVADAIRAVIPEDMPLLVRVSATDWAAGGWDLDQTVALSKILKAHGVDLVDVSTGGIIAGVTVPVKPEYQVPFSAQVRTRASVPVTAVGLITKPKQAEKVLAKGKADAVEIGRAALRDPYWPLRAASKLGVPSDEAPYRPQYVRGAY</sequence>
<evidence type="ECO:0000256" key="6">
    <source>
        <dbReference type="SAM" id="MobiDB-lite"/>
    </source>
</evidence>
<comment type="caution">
    <text evidence="8">The sequence shown here is derived from an EMBL/GenBank/DDBJ whole genome shotgun (WGS) entry which is preliminary data.</text>
</comment>
<dbReference type="PANTHER" id="PTHR43303:SF4">
    <property type="entry name" value="NADPH DEHYDROGENASE C23G7.10C-RELATED"/>
    <property type="match status" value="1"/>
</dbReference>
<keyword evidence="9" id="KW-1185">Reference proteome</keyword>
<keyword evidence="5" id="KW-0560">Oxidoreductase</keyword>
<protein>
    <submittedName>
        <fullName evidence="8">NADH:flavin oxidoreductase/NADH oxidase</fullName>
    </submittedName>
</protein>
<gene>
    <name evidence="8" type="ORF">GFD21_05165</name>
</gene>
<feature type="compositionally biased region" description="Low complexity" evidence="6">
    <location>
        <begin position="36"/>
        <end position="46"/>
    </location>
</feature>
<evidence type="ECO:0000256" key="4">
    <source>
        <dbReference type="ARBA" id="ARBA00022857"/>
    </source>
</evidence>
<dbReference type="InterPro" id="IPR001155">
    <property type="entry name" value="OxRdtase_FMN_N"/>
</dbReference>
<dbReference type="Proteomes" id="UP000483293">
    <property type="component" value="Unassembled WGS sequence"/>
</dbReference>
<dbReference type="CDD" id="cd02932">
    <property type="entry name" value="OYE_YqiM_FMN"/>
    <property type="match status" value="1"/>
</dbReference>
<evidence type="ECO:0000259" key="7">
    <source>
        <dbReference type="Pfam" id="PF00724"/>
    </source>
</evidence>
<comment type="cofactor">
    <cofactor evidence="1">
        <name>FMN</name>
        <dbReference type="ChEBI" id="CHEBI:58210"/>
    </cofactor>
</comment>
<dbReference type="AlphaFoldDB" id="A0A6L9SVJ5"/>
<feature type="compositionally biased region" description="Low complexity" evidence="6">
    <location>
        <begin position="74"/>
        <end position="83"/>
    </location>
</feature>
<keyword evidence="2" id="KW-0285">Flavoprotein</keyword>
<feature type="region of interest" description="Disordered" evidence="6">
    <location>
        <begin position="36"/>
        <end position="83"/>
    </location>
</feature>
<dbReference type="SUPFAM" id="SSF51395">
    <property type="entry name" value="FMN-linked oxidoreductases"/>
    <property type="match status" value="1"/>
</dbReference>
<evidence type="ECO:0000313" key="8">
    <source>
        <dbReference type="EMBL" id="NEG55171.1"/>
    </source>
</evidence>
<proteinExistence type="predicted"/>
<evidence type="ECO:0000256" key="3">
    <source>
        <dbReference type="ARBA" id="ARBA00022643"/>
    </source>
</evidence>
<dbReference type="InterPro" id="IPR044152">
    <property type="entry name" value="YqjM-like"/>
</dbReference>
<dbReference type="Pfam" id="PF00724">
    <property type="entry name" value="Oxidored_FMN"/>
    <property type="match status" value="1"/>
</dbReference>
<feature type="region of interest" description="Disordered" evidence="6">
    <location>
        <begin position="1"/>
        <end position="21"/>
    </location>
</feature>